<accession>A0A4P7QE29</accession>
<dbReference type="KEGG" id="cee:CENDO_02635"/>
<organism evidence="2 3">
    <name type="scientific">Corynebacterium endometrii</name>
    <dbReference type="NCBI Taxonomy" id="2488819"/>
    <lineage>
        <taxon>Bacteria</taxon>
        <taxon>Bacillati</taxon>
        <taxon>Actinomycetota</taxon>
        <taxon>Actinomycetes</taxon>
        <taxon>Mycobacteriales</taxon>
        <taxon>Corynebacteriaceae</taxon>
        <taxon>Corynebacterium</taxon>
    </lineage>
</organism>
<dbReference type="EMBL" id="CP039247">
    <property type="protein sequence ID" value="QCB27825.1"/>
    <property type="molecule type" value="Genomic_DNA"/>
</dbReference>
<proteinExistence type="predicted"/>
<evidence type="ECO:0000313" key="2">
    <source>
        <dbReference type="EMBL" id="QCB27825.1"/>
    </source>
</evidence>
<keyword evidence="1" id="KW-0812">Transmembrane</keyword>
<keyword evidence="3" id="KW-1185">Reference proteome</keyword>
<reference evidence="2 3" key="1">
    <citation type="submission" date="2019-04" db="EMBL/GenBank/DDBJ databases">
        <title>Corynebacterium endometrii sp. nov., isolated from the uterus of a cow with endometritis.</title>
        <authorList>
            <person name="Ballas P."/>
            <person name="Ruckert C."/>
            <person name="Wagener K."/>
            <person name="Drillich M."/>
            <person name="Kaempfer P."/>
            <person name="Busse H.-J."/>
            <person name="Ehling-Schulz M."/>
        </authorList>
    </citation>
    <scope>NUCLEOTIDE SEQUENCE [LARGE SCALE GENOMIC DNA]</scope>
    <source>
        <strain evidence="2 3">LMM-1653</strain>
    </source>
</reference>
<dbReference type="Proteomes" id="UP000296352">
    <property type="component" value="Chromosome"/>
</dbReference>
<evidence type="ECO:0000313" key="3">
    <source>
        <dbReference type="Proteomes" id="UP000296352"/>
    </source>
</evidence>
<keyword evidence="1" id="KW-1133">Transmembrane helix</keyword>
<dbReference type="AlphaFoldDB" id="A0A4P7QE29"/>
<name>A0A4P7QE29_9CORY</name>
<evidence type="ECO:0000256" key="1">
    <source>
        <dbReference type="SAM" id="Phobius"/>
    </source>
</evidence>
<keyword evidence="1" id="KW-0472">Membrane</keyword>
<protein>
    <submittedName>
        <fullName evidence="2">Uncharacterized protein</fullName>
    </submittedName>
</protein>
<feature type="transmembrane region" description="Helical" evidence="1">
    <location>
        <begin position="56"/>
        <end position="74"/>
    </location>
</feature>
<sequence length="84" mass="9437">MPAPLRRAILTPRRARLSRMNERRALMWDTVIGFVGFFALLALVQAIMNLFDPEPALWPGFLAAGLCLATYGLIRAKHNDFSAH</sequence>
<gene>
    <name evidence="2" type="ORF">CENDO_02635</name>
</gene>